<dbReference type="Proteomes" id="UP000266895">
    <property type="component" value="Chromosome"/>
</dbReference>
<dbReference type="GO" id="GO:0008168">
    <property type="term" value="F:methyltransferase activity"/>
    <property type="evidence" value="ECO:0007669"/>
    <property type="project" value="UniProtKB-KW"/>
</dbReference>
<dbReference type="AlphaFoldDB" id="A0A3S4REM4"/>
<dbReference type="GO" id="GO:0032259">
    <property type="term" value="P:methylation"/>
    <property type="evidence" value="ECO:0007669"/>
    <property type="project" value="UniProtKB-KW"/>
</dbReference>
<dbReference type="PANTHER" id="PTHR32319:SF0">
    <property type="entry name" value="BACTERIAL HEMOLYSIN-LIKE PROTEIN"/>
    <property type="match status" value="1"/>
</dbReference>
<dbReference type="CDD" id="cd00165">
    <property type="entry name" value="S4"/>
    <property type="match status" value="1"/>
</dbReference>
<keyword evidence="6" id="KW-0489">Methyltransferase</keyword>
<dbReference type="InterPro" id="IPR036986">
    <property type="entry name" value="S4_RNA-bd_sf"/>
</dbReference>
<dbReference type="OrthoDB" id="9784736at2"/>
<name>A0A3S4REM4_9ACTO</name>
<dbReference type="PIRSF" id="PIRSF005578">
    <property type="entry name" value="TlyA"/>
    <property type="match status" value="1"/>
</dbReference>
<evidence type="ECO:0000256" key="3">
    <source>
        <dbReference type="PROSITE-ProRule" id="PRU00182"/>
    </source>
</evidence>
<dbReference type="SMART" id="SM00363">
    <property type="entry name" value="S4"/>
    <property type="match status" value="1"/>
</dbReference>
<dbReference type="InterPro" id="IPR004538">
    <property type="entry name" value="Hemolysin_A/TlyA"/>
</dbReference>
<dbReference type="EMBL" id="LR134350">
    <property type="protein sequence ID" value="VEG26691.1"/>
    <property type="molecule type" value="Genomic_DNA"/>
</dbReference>
<evidence type="ECO:0000259" key="5">
    <source>
        <dbReference type="SMART" id="SM00363"/>
    </source>
</evidence>
<accession>A0A3S4REM4</accession>
<evidence type="ECO:0000313" key="7">
    <source>
        <dbReference type="Proteomes" id="UP000266895"/>
    </source>
</evidence>
<organism evidence="6 7">
    <name type="scientific">Actinomyces howellii</name>
    <dbReference type="NCBI Taxonomy" id="52771"/>
    <lineage>
        <taxon>Bacteria</taxon>
        <taxon>Bacillati</taxon>
        <taxon>Actinomycetota</taxon>
        <taxon>Actinomycetes</taxon>
        <taxon>Actinomycetales</taxon>
        <taxon>Actinomycetaceae</taxon>
        <taxon>Actinomyces</taxon>
    </lineage>
</organism>
<dbReference type="Gene3D" id="3.40.50.150">
    <property type="entry name" value="Vaccinia Virus protein VP39"/>
    <property type="match status" value="1"/>
</dbReference>
<keyword evidence="1 3" id="KW-0694">RNA-binding</keyword>
<reference evidence="6 7" key="1">
    <citation type="submission" date="2018-12" db="EMBL/GenBank/DDBJ databases">
        <authorList>
            <consortium name="Pathogen Informatics"/>
        </authorList>
    </citation>
    <scope>NUCLEOTIDE SEQUENCE [LARGE SCALE GENOMIC DNA]</scope>
    <source>
        <strain evidence="6 7">NCTC11636</strain>
    </source>
</reference>
<dbReference type="InterPro" id="IPR029063">
    <property type="entry name" value="SAM-dependent_MTases_sf"/>
</dbReference>
<dbReference type="InterPro" id="IPR002877">
    <property type="entry name" value="RNA_MeTrfase_FtsJ_dom"/>
</dbReference>
<dbReference type="Pfam" id="PF01728">
    <property type="entry name" value="FtsJ"/>
    <property type="match status" value="1"/>
</dbReference>
<evidence type="ECO:0000256" key="4">
    <source>
        <dbReference type="SAM" id="MobiDB-lite"/>
    </source>
</evidence>
<dbReference type="EC" id="2.1.1.226" evidence="6"/>
<sequence>MARLIRIDSELVRRGLARSRAHAAQLVTDGHVTLDGAVVDKPARQVDPAQAIELIVPGGDDYVSRGAHKLAGALDALEARGLAPRVAGRRCLDAGASTGGFTDVLLRRGAEHVVAVDVGYGQLAWSLRSDSRVTAMDRTNVRTLDPAAVAPPPQLVVGDLSFISLTLVLEPLVRSAAPDADLLLMVKPQFEVGKDRLGHGGVVRDSELHVETVLSVLDRAHVLGLGVDAVEASPLPGPAGNVEYFVSLHARTAGSPQDLTGPALTQEVRRAVAHGPAGGPGAQDTTTRRSR</sequence>
<evidence type="ECO:0000256" key="2">
    <source>
        <dbReference type="ARBA" id="ARBA00029460"/>
    </source>
</evidence>
<comment type="similarity">
    <text evidence="2">Belongs to the TlyA family.</text>
</comment>
<keyword evidence="7" id="KW-1185">Reference proteome</keyword>
<dbReference type="CDD" id="cd02440">
    <property type="entry name" value="AdoMet_MTases"/>
    <property type="match status" value="1"/>
</dbReference>
<protein>
    <submittedName>
        <fullName evidence="6">16S/23S rRNA (Cytidine-2'-O)-methyltransferase TlyA</fullName>
        <ecNumber evidence="6">2.1.1.226</ecNumber>
    </submittedName>
</protein>
<dbReference type="PANTHER" id="PTHR32319">
    <property type="entry name" value="BACTERIAL HEMOLYSIN-LIKE PROTEIN"/>
    <property type="match status" value="1"/>
</dbReference>
<evidence type="ECO:0000256" key="1">
    <source>
        <dbReference type="ARBA" id="ARBA00022884"/>
    </source>
</evidence>
<dbReference type="PROSITE" id="PS50889">
    <property type="entry name" value="S4"/>
    <property type="match status" value="1"/>
</dbReference>
<dbReference type="Gene3D" id="3.10.290.10">
    <property type="entry name" value="RNA-binding S4 domain"/>
    <property type="match status" value="1"/>
</dbReference>
<dbReference type="KEGG" id="ahw:NCTC11636_00653"/>
<dbReference type="Pfam" id="PF01479">
    <property type="entry name" value="S4"/>
    <property type="match status" value="1"/>
</dbReference>
<dbReference type="NCBIfam" id="TIGR00478">
    <property type="entry name" value="tly"/>
    <property type="match status" value="1"/>
</dbReference>
<dbReference type="InterPro" id="IPR047048">
    <property type="entry name" value="TlyA"/>
</dbReference>
<gene>
    <name evidence="6" type="primary">tlyA</name>
    <name evidence="6" type="ORF">NCTC11636_00653</name>
</gene>
<dbReference type="InterPro" id="IPR002942">
    <property type="entry name" value="S4_RNA-bd"/>
</dbReference>
<proteinExistence type="inferred from homology"/>
<dbReference type="SUPFAM" id="SSF53335">
    <property type="entry name" value="S-adenosyl-L-methionine-dependent methyltransferases"/>
    <property type="match status" value="1"/>
</dbReference>
<dbReference type="GO" id="GO:0003723">
    <property type="term" value="F:RNA binding"/>
    <property type="evidence" value="ECO:0007669"/>
    <property type="project" value="UniProtKB-KW"/>
</dbReference>
<dbReference type="SUPFAM" id="SSF55174">
    <property type="entry name" value="Alpha-L RNA-binding motif"/>
    <property type="match status" value="1"/>
</dbReference>
<keyword evidence="6" id="KW-0808">Transferase</keyword>
<feature type="region of interest" description="Disordered" evidence="4">
    <location>
        <begin position="256"/>
        <end position="291"/>
    </location>
</feature>
<dbReference type="RefSeq" id="WP_126381845.1">
    <property type="nucleotide sequence ID" value="NZ_LR134350.1"/>
</dbReference>
<evidence type="ECO:0000313" key="6">
    <source>
        <dbReference type="EMBL" id="VEG26691.1"/>
    </source>
</evidence>
<feature type="domain" description="RNA-binding S4" evidence="5">
    <location>
        <begin position="5"/>
        <end position="71"/>
    </location>
</feature>